<evidence type="ECO:0000256" key="4">
    <source>
        <dbReference type="ARBA" id="ARBA00022692"/>
    </source>
</evidence>
<evidence type="ECO:0000313" key="11">
    <source>
        <dbReference type="Proteomes" id="UP001054889"/>
    </source>
</evidence>
<dbReference type="GO" id="GO:0016760">
    <property type="term" value="F:cellulose synthase (UDP-forming) activity"/>
    <property type="evidence" value="ECO:0007669"/>
    <property type="project" value="InterPro"/>
</dbReference>
<sequence>MLVYLALENEKHPSYDHQKKAGAMNVQLRVSALLSNAPFIINFDCVHYINNSKALRAAMYCNDNRVFFDGTMLNGLQGPSYLGTGCMFRRIALYGIKPQPPRRGASDMTVKASIIGNSKPYLESISISRKQDQPIMTRLLDEVVVAELLNVMSCAYEVGTAWGRGIGWIYNIATEDVATGFRVHRQGWFSRHCTIEPAAFRGTAPINLTERLLQLCAGQAALWKCSLTTTH</sequence>
<reference evidence="10" key="1">
    <citation type="journal article" date="2018" name="DNA Res.">
        <title>Multiple hybrid de novo genome assembly of finger millet, an orphan allotetraploid crop.</title>
        <authorList>
            <person name="Hatakeyama M."/>
            <person name="Aluri S."/>
            <person name="Balachadran M.T."/>
            <person name="Sivarajan S.R."/>
            <person name="Patrignani A."/>
            <person name="Gruter S."/>
            <person name="Poveda L."/>
            <person name="Shimizu-Inatsugi R."/>
            <person name="Baeten J."/>
            <person name="Francoijs K.J."/>
            <person name="Nataraja K.N."/>
            <person name="Reddy Y.A.N."/>
            <person name="Phadnis S."/>
            <person name="Ravikumar R.L."/>
            <person name="Schlapbach R."/>
            <person name="Sreeman S.M."/>
            <person name="Shimizu K.K."/>
        </authorList>
    </citation>
    <scope>NUCLEOTIDE SEQUENCE</scope>
</reference>
<evidence type="ECO:0000256" key="3">
    <source>
        <dbReference type="ARBA" id="ARBA00022679"/>
    </source>
</evidence>
<accession>A0AAV5FE52</accession>
<evidence type="ECO:0000256" key="2">
    <source>
        <dbReference type="ARBA" id="ARBA00022676"/>
    </source>
</evidence>
<dbReference type="EMBL" id="BQKI01000084">
    <property type="protein sequence ID" value="GJN32680.1"/>
    <property type="molecule type" value="Genomic_DNA"/>
</dbReference>
<evidence type="ECO:0000256" key="7">
    <source>
        <dbReference type="ARBA" id="ARBA00023316"/>
    </source>
</evidence>
<keyword evidence="11" id="KW-1185">Reference proteome</keyword>
<proteinExistence type="predicted"/>
<organism evidence="10 11">
    <name type="scientific">Eleusine coracana subsp. coracana</name>
    <dbReference type="NCBI Taxonomy" id="191504"/>
    <lineage>
        <taxon>Eukaryota</taxon>
        <taxon>Viridiplantae</taxon>
        <taxon>Streptophyta</taxon>
        <taxon>Embryophyta</taxon>
        <taxon>Tracheophyta</taxon>
        <taxon>Spermatophyta</taxon>
        <taxon>Magnoliopsida</taxon>
        <taxon>Liliopsida</taxon>
        <taxon>Poales</taxon>
        <taxon>Poaceae</taxon>
        <taxon>PACMAD clade</taxon>
        <taxon>Chloridoideae</taxon>
        <taxon>Cynodonteae</taxon>
        <taxon>Eleusininae</taxon>
        <taxon>Eleusine</taxon>
    </lineage>
</organism>
<keyword evidence="2" id="KW-0328">Glycosyltransferase</keyword>
<keyword evidence="4" id="KW-0812">Transmembrane</keyword>
<evidence type="ECO:0000256" key="9">
    <source>
        <dbReference type="PIRSR" id="PIRSR605150-3"/>
    </source>
</evidence>
<feature type="binding site" evidence="9">
    <location>
        <position position="44"/>
    </location>
    <ligand>
        <name>Mn(2+)</name>
        <dbReference type="ChEBI" id="CHEBI:29035"/>
    </ligand>
</feature>
<dbReference type="Pfam" id="PF03552">
    <property type="entry name" value="Cellulose_synt"/>
    <property type="match status" value="2"/>
</dbReference>
<evidence type="ECO:0000313" key="10">
    <source>
        <dbReference type="EMBL" id="GJN32680.1"/>
    </source>
</evidence>
<comment type="caution">
    <text evidence="10">The sequence shown here is derived from an EMBL/GenBank/DDBJ whole genome shotgun (WGS) entry which is preliminary data.</text>
</comment>
<keyword evidence="7" id="KW-0961">Cell wall biogenesis/degradation</keyword>
<evidence type="ECO:0000256" key="6">
    <source>
        <dbReference type="ARBA" id="ARBA00023136"/>
    </source>
</evidence>
<dbReference type="AlphaFoldDB" id="A0AAV5FE52"/>
<feature type="binding site" evidence="8">
    <location>
        <position position="19"/>
    </location>
    <ligand>
        <name>UDP-alpha-D-glucose</name>
        <dbReference type="ChEBI" id="CHEBI:58885"/>
    </ligand>
</feature>
<dbReference type="Proteomes" id="UP001054889">
    <property type="component" value="Unassembled WGS sequence"/>
</dbReference>
<gene>
    <name evidence="10" type="primary">gb21200</name>
    <name evidence="10" type="ORF">PR202_gb21200</name>
</gene>
<keyword evidence="5" id="KW-1133">Transmembrane helix</keyword>
<comment type="subcellular location">
    <subcellularLocation>
        <location evidence="1">Endomembrane system</location>
    </subcellularLocation>
</comment>
<keyword evidence="3" id="KW-0808">Transferase</keyword>
<evidence type="ECO:0000256" key="1">
    <source>
        <dbReference type="ARBA" id="ARBA00004308"/>
    </source>
</evidence>
<evidence type="ECO:0000256" key="5">
    <source>
        <dbReference type="ARBA" id="ARBA00022989"/>
    </source>
</evidence>
<dbReference type="GO" id="GO:0016020">
    <property type="term" value="C:membrane"/>
    <property type="evidence" value="ECO:0007669"/>
    <property type="project" value="InterPro"/>
</dbReference>
<reference evidence="10" key="2">
    <citation type="submission" date="2021-12" db="EMBL/GenBank/DDBJ databases">
        <title>Resequencing data analysis of finger millet.</title>
        <authorList>
            <person name="Hatakeyama M."/>
            <person name="Aluri S."/>
            <person name="Balachadran M.T."/>
            <person name="Sivarajan S.R."/>
            <person name="Poveda L."/>
            <person name="Shimizu-Inatsugi R."/>
            <person name="Schlapbach R."/>
            <person name="Sreeman S.M."/>
            <person name="Shimizu K.K."/>
        </authorList>
    </citation>
    <scope>NUCLEOTIDE SEQUENCE</scope>
</reference>
<dbReference type="GO" id="GO:0012505">
    <property type="term" value="C:endomembrane system"/>
    <property type="evidence" value="ECO:0007669"/>
    <property type="project" value="UniProtKB-SubCell"/>
</dbReference>
<dbReference type="GO" id="GO:0030244">
    <property type="term" value="P:cellulose biosynthetic process"/>
    <property type="evidence" value="ECO:0007669"/>
    <property type="project" value="InterPro"/>
</dbReference>
<protein>
    <submittedName>
        <fullName evidence="10">Uncharacterized protein</fullName>
    </submittedName>
</protein>
<evidence type="ECO:0000256" key="8">
    <source>
        <dbReference type="PIRSR" id="PIRSR605150-2"/>
    </source>
</evidence>
<dbReference type="GO" id="GO:0071555">
    <property type="term" value="P:cell wall organization"/>
    <property type="evidence" value="ECO:0007669"/>
    <property type="project" value="UniProtKB-KW"/>
</dbReference>
<name>A0AAV5FE52_ELECO</name>
<keyword evidence="6" id="KW-0472">Membrane</keyword>
<dbReference type="InterPro" id="IPR005150">
    <property type="entry name" value="Cellulose_synth"/>
</dbReference>
<dbReference type="PANTHER" id="PTHR13301">
    <property type="entry name" value="X-BOX TRANSCRIPTION FACTOR-RELATED"/>
    <property type="match status" value="1"/>
</dbReference>
<feature type="binding site" evidence="9">
    <location>
        <position position="20"/>
    </location>
    <ligand>
        <name>Mn(2+)</name>
        <dbReference type="ChEBI" id="CHEBI:29035"/>
    </ligand>
</feature>